<organism evidence="5 6">
    <name type="scientific">Brevundimonas diminuta 3F5N</name>
    <dbReference type="NCBI Taxonomy" id="1255603"/>
    <lineage>
        <taxon>Bacteria</taxon>
        <taxon>Pseudomonadati</taxon>
        <taxon>Pseudomonadota</taxon>
        <taxon>Alphaproteobacteria</taxon>
        <taxon>Caulobacterales</taxon>
        <taxon>Caulobacteraceae</taxon>
        <taxon>Brevundimonas</taxon>
    </lineage>
</organism>
<dbReference type="PANTHER" id="PTHR43179:SF12">
    <property type="entry name" value="GALACTOFURANOSYLTRANSFERASE GLFT2"/>
    <property type="match status" value="1"/>
</dbReference>
<keyword evidence="3 5" id="KW-0808">Transferase</keyword>
<evidence type="ECO:0000256" key="3">
    <source>
        <dbReference type="ARBA" id="ARBA00022679"/>
    </source>
</evidence>
<evidence type="ECO:0000256" key="2">
    <source>
        <dbReference type="ARBA" id="ARBA00022676"/>
    </source>
</evidence>
<feature type="domain" description="Glycosyltransferase 2-like" evidence="4">
    <location>
        <begin position="8"/>
        <end position="163"/>
    </location>
</feature>
<dbReference type="CDD" id="cd00761">
    <property type="entry name" value="Glyco_tranf_GTA_type"/>
    <property type="match status" value="1"/>
</dbReference>
<dbReference type="RefSeq" id="WP_087138872.1">
    <property type="nucleotide sequence ID" value="NZ_FUIE01000010.1"/>
</dbReference>
<dbReference type="OrthoDB" id="6116224at2"/>
<dbReference type="AlphaFoldDB" id="A0A1R4EV45"/>
<name>A0A1R4EV45_BREDI</name>
<proteinExistence type="inferred from homology"/>
<keyword evidence="2" id="KW-0328">Glycosyltransferase</keyword>
<dbReference type="Pfam" id="PF00535">
    <property type="entry name" value="Glycos_transf_2"/>
    <property type="match status" value="1"/>
</dbReference>
<dbReference type="EMBL" id="FUIE01000010">
    <property type="protein sequence ID" value="SJM47455.1"/>
    <property type="molecule type" value="Genomic_DNA"/>
</dbReference>
<gene>
    <name evidence="5" type="ORF">FM111_00940</name>
</gene>
<dbReference type="Gene3D" id="3.90.550.10">
    <property type="entry name" value="Spore Coat Polysaccharide Biosynthesis Protein SpsA, Chain A"/>
    <property type="match status" value="1"/>
</dbReference>
<evidence type="ECO:0000313" key="6">
    <source>
        <dbReference type="Proteomes" id="UP000195766"/>
    </source>
</evidence>
<dbReference type="PANTHER" id="PTHR43179">
    <property type="entry name" value="RHAMNOSYLTRANSFERASE WBBL"/>
    <property type="match status" value="1"/>
</dbReference>
<sequence>MSAPDVAVVIPTMRRLDSLTRALRSVFAQESVATRLREIVVVDNDPEASSRETVEALRPEAPVPLIWTHAPRPGVATARNTGLAATSAPLIAFLDDDEAASTGWLAALLSAQATTGADAVFGPIRGRVPEGTGWTTPYLERFFGREGPDRDGVLDHAHGCGNSLLVRATALPGDQPFHVGSDQIGGEDDVLFAALQMRGGRFAWAADAWVDEFAPPHRATLRYALTRAFAYGQGPSQTAAEAKNWPSVARWMAVGAAQTAVWGAATLAFSLIRNARRAEMADRTARGLGKILWMKGFEPQFYGQRELDRLQRAAERT</sequence>
<dbReference type="GO" id="GO:0016757">
    <property type="term" value="F:glycosyltransferase activity"/>
    <property type="evidence" value="ECO:0007669"/>
    <property type="project" value="UniProtKB-KW"/>
</dbReference>
<dbReference type="InterPro" id="IPR029044">
    <property type="entry name" value="Nucleotide-diphossugar_trans"/>
</dbReference>
<dbReference type="Proteomes" id="UP000195766">
    <property type="component" value="Unassembled WGS sequence"/>
</dbReference>
<evidence type="ECO:0000313" key="5">
    <source>
        <dbReference type="EMBL" id="SJM47455.1"/>
    </source>
</evidence>
<protein>
    <submittedName>
        <fullName evidence="5">Glycosyl transferase family protein</fullName>
    </submittedName>
</protein>
<accession>A0A1R4EV45</accession>
<dbReference type="InterPro" id="IPR001173">
    <property type="entry name" value="Glyco_trans_2-like"/>
</dbReference>
<evidence type="ECO:0000256" key="1">
    <source>
        <dbReference type="ARBA" id="ARBA00006739"/>
    </source>
</evidence>
<dbReference type="SUPFAM" id="SSF53448">
    <property type="entry name" value="Nucleotide-diphospho-sugar transferases"/>
    <property type="match status" value="1"/>
</dbReference>
<comment type="similarity">
    <text evidence="1">Belongs to the glycosyltransferase 2 family.</text>
</comment>
<reference evidence="5 6" key="1">
    <citation type="submission" date="2017-02" db="EMBL/GenBank/DDBJ databases">
        <authorList>
            <person name="Peterson S.W."/>
        </authorList>
    </citation>
    <scope>NUCLEOTIDE SEQUENCE [LARGE SCALE GENOMIC DNA]</scope>
    <source>
        <strain evidence="5 6">3F5N</strain>
    </source>
</reference>
<evidence type="ECO:0000259" key="4">
    <source>
        <dbReference type="Pfam" id="PF00535"/>
    </source>
</evidence>